<dbReference type="InParanoid" id="H3B3T2"/>
<dbReference type="EMBL" id="AFYH01085994">
    <property type="status" value="NOT_ANNOTATED_CDS"/>
    <property type="molecule type" value="Genomic_DNA"/>
</dbReference>
<evidence type="ECO:0000313" key="5">
    <source>
        <dbReference type="Ensembl" id="ENSLACP00000016553.1"/>
    </source>
</evidence>
<dbReference type="SUPFAM" id="SSF49265">
    <property type="entry name" value="Fibronectin type III"/>
    <property type="match status" value="1"/>
</dbReference>
<dbReference type="SUPFAM" id="SSF49899">
    <property type="entry name" value="Concanavalin A-like lectins/glucanases"/>
    <property type="match status" value="1"/>
</dbReference>
<dbReference type="Gene3D" id="2.60.120.920">
    <property type="match status" value="1"/>
</dbReference>
<dbReference type="InterPro" id="IPR001870">
    <property type="entry name" value="B30.2/SPRY"/>
</dbReference>
<dbReference type="PRINTS" id="PR01407">
    <property type="entry name" value="BUTYPHLNCDUF"/>
</dbReference>
<dbReference type="OMA" id="WCLQCVP"/>
<dbReference type="EMBL" id="AFYH01085991">
    <property type="status" value="NOT_ANNOTATED_CDS"/>
    <property type="molecule type" value="Genomic_DNA"/>
</dbReference>
<sequence>PEDPAKDPQDPEVLKNLFSIVSDGYEILNIVVPQVMCSVDQEESNQMQDKLEYLETNPLIQAKHCDEMQATECEDENNVCEESSAVKEKEEENEEQQEPVEETPMKHTESEQNDSLTEVENSSSVLTPTKNENNEMDYFEKYTLFDDKVPITLTIPKEIRLDEESVKTMKSPAEEREKRLSFSQSSDNILEEYDMLDNDLDEAFYGVAEENNTFDSHKTEKNPTSSVSDNKTGMEKDITDNPQLKASGTPLFDTEETVLIRSYLVPETIKMINPELLEEPPALAFLYKDLYEHATGEHKKDNEPSDEDSISSDVSFRSMSDTDDGTGVYFEKYILKDEVPSIAVKPKEEEEPFQEKTLESDLECEEVPSEERLHKDHGKHPSKAEPEKVLDISSSVHDKSALGMREELVTKQQDQLSVEAINKSEQVKDENIYLHQEEECAAQYQFPVQAEKDSFNITKVLKTESLNHETCEYIVGEEALIVQQHLNIDPTEDSQPVQAEPKDDEEQCLDSDGDIAQALDYEIVTQEDLIQEELPSEYTADDIAVFEDRESLEHPGDGYEFVDELERDPVIEVEEQGFEIMEREELAEIEQKESKKPQLDTYCLVCRCPISAIDKLFGEHEDHEVTTLDAAVIEIKGKLNEKLLRLQERSTKIEELVTEIESIFNAVEEHCGKNEQLLEEQNEEMMKTTLTQYNEMSQSLEEVKKMKLEYLYEQMVSFQQGIDSAREILEKSIKDSEETDEVVFLTSCKATNNSLVSATEKTLSLEMMPSAFSLFEHYAESSVRSGQKMLKQVAVPRTPKLQAQEPNSATSTSVTVYWTVSEEDVIDCFQVYCMEEPQGGKEQSAMVEEYRVTVKESYCILEDLEPDKCYQVWVMAVNYTGCSLPSEKATFKTAPSAPGIKVMECTICWDTAVIRWSTVNPEAAESFTLEYCRQYSLEGEGLRSISGIKSAEQKVNLQPNENYFFYVRAVNTYGSSEQSEAALISTKGTRFHLKGEVDHPDLQVSSDGTVICFSEQQGAQITEIPVVYGELLPARGQHYWETIVDSCEAYRIGVCYPSTLRYSPLGENNTSWCMHCYPTGTRHSYEFLHNDVMASAMVTEYPARVGILLDYSAGRLSFFNAQSGQLLHNFRHRLTDAARPAFVVEKPGVMNLHTGIEIPDFVRHS</sequence>
<evidence type="ECO:0000313" key="6">
    <source>
        <dbReference type="Proteomes" id="UP000008672"/>
    </source>
</evidence>
<dbReference type="PANTHER" id="PTHR24099:SF7">
    <property type="entry name" value="CARDIOMYOPATHY-ASSOCIATED PROTEIN 5"/>
    <property type="match status" value="1"/>
</dbReference>
<dbReference type="InterPro" id="IPR003879">
    <property type="entry name" value="Butyrophylin_SPRY"/>
</dbReference>
<feature type="region of interest" description="Disordered" evidence="2">
    <location>
        <begin position="296"/>
        <end position="318"/>
    </location>
</feature>
<feature type="region of interest" description="Disordered" evidence="2">
    <location>
        <begin position="214"/>
        <end position="249"/>
    </location>
</feature>
<reference evidence="5" key="3">
    <citation type="submission" date="2025-09" db="UniProtKB">
        <authorList>
            <consortium name="Ensembl"/>
        </authorList>
    </citation>
    <scope>IDENTIFICATION</scope>
</reference>
<feature type="region of interest" description="Disordered" evidence="2">
    <location>
        <begin position="76"/>
        <end position="132"/>
    </location>
</feature>
<dbReference type="InterPro" id="IPR043136">
    <property type="entry name" value="B30.2/SPRY_sf"/>
</dbReference>
<reference evidence="5" key="2">
    <citation type="submission" date="2025-08" db="UniProtKB">
        <authorList>
            <consortium name="Ensembl"/>
        </authorList>
    </citation>
    <scope>IDENTIFICATION</scope>
</reference>
<dbReference type="EMBL" id="AFYH01085993">
    <property type="status" value="NOT_ANNOTATED_CDS"/>
    <property type="molecule type" value="Genomic_DNA"/>
</dbReference>
<dbReference type="EMBL" id="AFYH01085995">
    <property type="status" value="NOT_ANNOTATED_CDS"/>
    <property type="molecule type" value="Genomic_DNA"/>
</dbReference>
<organism evidence="5 6">
    <name type="scientific">Latimeria chalumnae</name>
    <name type="common">Coelacanth</name>
    <dbReference type="NCBI Taxonomy" id="7897"/>
    <lineage>
        <taxon>Eukaryota</taxon>
        <taxon>Metazoa</taxon>
        <taxon>Chordata</taxon>
        <taxon>Craniata</taxon>
        <taxon>Vertebrata</taxon>
        <taxon>Euteleostomi</taxon>
        <taxon>Coelacanthiformes</taxon>
        <taxon>Coelacanthidae</taxon>
        <taxon>Latimeria</taxon>
    </lineage>
</organism>
<dbReference type="eggNOG" id="KOG2177">
    <property type="taxonomic scope" value="Eukaryota"/>
</dbReference>
<dbReference type="STRING" id="7897.ENSLACP00000016553"/>
<dbReference type="InterPro" id="IPR013320">
    <property type="entry name" value="ConA-like_dom_sf"/>
</dbReference>
<dbReference type="Bgee" id="ENSLACG00000014586">
    <property type="expression patterns" value="Expressed in post-anal tail muscle and 6 other cell types or tissues"/>
</dbReference>
<keyword evidence="1" id="KW-0175">Coiled coil</keyword>
<dbReference type="InterPro" id="IPR036116">
    <property type="entry name" value="FN3_sf"/>
</dbReference>
<gene>
    <name evidence="5" type="primary">CMYA5</name>
</gene>
<dbReference type="InterPro" id="IPR050617">
    <property type="entry name" value="E3_ligase_FN3/SPRY"/>
</dbReference>
<evidence type="ECO:0000256" key="1">
    <source>
        <dbReference type="ARBA" id="ARBA00023054"/>
    </source>
</evidence>
<dbReference type="EMBL" id="AFYH01085998">
    <property type="status" value="NOT_ANNOTATED_CDS"/>
    <property type="molecule type" value="Genomic_DNA"/>
</dbReference>
<dbReference type="CDD" id="cd00063">
    <property type="entry name" value="FN3"/>
    <property type="match status" value="2"/>
</dbReference>
<protein>
    <submittedName>
        <fullName evidence="5">Cardiomyopathy associated 5</fullName>
    </submittedName>
</protein>
<dbReference type="GeneTree" id="ENSGT00940000159696"/>
<feature type="domain" description="Fibronectin type-III" evidence="4">
    <location>
        <begin position="795"/>
        <end position="896"/>
    </location>
</feature>
<dbReference type="Pfam" id="PF00622">
    <property type="entry name" value="SPRY"/>
    <property type="match status" value="1"/>
</dbReference>
<dbReference type="PANTHER" id="PTHR24099">
    <property type="entry name" value="E3 UBIQUITIN-PROTEIN LIGASE TRIM36-RELATED"/>
    <property type="match status" value="1"/>
</dbReference>
<proteinExistence type="predicted"/>
<dbReference type="InterPro" id="IPR003877">
    <property type="entry name" value="SPRY_dom"/>
</dbReference>
<reference evidence="6" key="1">
    <citation type="submission" date="2011-08" db="EMBL/GenBank/DDBJ databases">
        <title>The draft genome of Latimeria chalumnae.</title>
        <authorList>
            <person name="Di Palma F."/>
            <person name="Alfoldi J."/>
            <person name="Johnson J."/>
            <person name="Berlin A."/>
            <person name="Gnerre S."/>
            <person name="Jaffe D."/>
            <person name="MacCallum I."/>
            <person name="Young S."/>
            <person name="Walker B.J."/>
            <person name="Lander E."/>
            <person name="Lindblad-Toh K."/>
        </authorList>
    </citation>
    <scope>NUCLEOTIDE SEQUENCE [LARGE SCALE GENOMIC DNA]</scope>
    <source>
        <strain evidence="6">Wild caught</strain>
    </source>
</reference>
<dbReference type="PROSITE" id="PS50188">
    <property type="entry name" value="B302_SPRY"/>
    <property type="match status" value="1"/>
</dbReference>
<accession>H3B3T2</accession>
<name>H3B3T2_LATCH</name>
<dbReference type="HOGENOM" id="CLU_004523_0_0_1"/>
<feature type="compositionally biased region" description="Polar residues" evidence="2">
    <location>
        <begin position="222"/>
        <end position="231"/>
    </location>
</feature>
<dbReference type="InterPro" id="IPR013783">
    <property type="entry name" value="Ig-like_fold"/>
</dbReference>
<dbReference type="EMBL" id="AFYH01085996">
    <property type="status" value="NOT_ANNOTATED_CDS"/>
    <property type="molecule type" value="Genomic_DNA"/>
</dbReference>
<evidence type="ECO:0000256" key="2">
    <source>
        <dbReference type="SAM" id="MobiDB-lite"/>
    </source>
</evidence>
<dbReference type="Gene3D" id="2.60.40.10">
    <property type="entry name" value="Immunoglobulins"/>
    <property type="match status" value="2"/>
</dbReference>
<dbReference type="EMBL" id="AFYH01085997">
    <property type="status" value="NOT_ANNOTATED_CDS"/>
    <property type="molecule type" value="Genomic_DNA"/>
</dbReference>
<dbReference type="EMBL" id="AFYH01085992">
    <property type="status" value="NOT_ANNOTATED_CDS"/>
    <property type="molecule type" value="Genomic_DNA"/>
</dbReference>
<dbReference type="SUPFAM" id="SSF57845">
    <property type="entry name" value="B-box zinc-binding domain"/>
    <property type="match status" value="1"/>
</dbReference>
<keyword evidence="6" id="KW-1185">Reference proteome</keyword>
<evidence type="ECO:0000259" key="3">
    <source>
        <dbReference type="PROSITE" id="PS50188"/>
    </source>
</evidence>
<dbReference type="SMART" id="SM00449">
    <property type="entry name" value="SPRY"/>
    <property type="match status" value="1"/>
</dbReference>
<dbReference type="Proteomes" id="UP000008672">
    <property type="component" value="Unassembled WGS sequence"/>
</dbReference>
<dbReference type="PROSITE" id="PS50853">
    <property type="entry name" value="FN3"/>
    <property type="match status" value="2"/>
</dbReference>
<feature type="compositionally biased region" description="Acidic residues" evidence="2">
    <location>
        <begin position="91"/>
        <end position="101"/>
    </location>
</feature>
<feature type="compositionally biased region" description="Basic and acidic residues" evidence="2">
    <location>
        <begin position="346"/>
        <end position="359"/>
    </location>
</feature>
<dbReference type="Gene3D" id="3.30.160.60">
    <property type="entry name" value="Classic Zinc Finger"/>
    <property type="match status" value="1"/>
</dbReference>
<feature type="domain" description="B30.2/SPRY" evidence="3">
    <location>
        <begin position="971"/>
        <end position="1161"/>
    </location>
</feature>
<dbReference type="GO" id="GO:0005737">
    <property type="term" value="C:cytoplasm"/>
    <property type="evidence" value="ECO:0007669"/>
    <property type="project" value="TreeGrafter"/>
</dbReference>
<dbReference type="AlphaFoldDB" id="H3B3T2"/>
<dbReference type="Pfam" id="PF00041">
    <property type="entry name" value="fn3"/>
    <property type="match status" value="1"/>
</dbReference>
<dbReference type="SMART" id="SM00060">
    <property type="entry name" value="FN3"/>
    <property type="match status" value="2"/>
</dbReference>
<feature type="domain" description="Fibronectin type-III" evidence="4">
    <location>
        <begin position="897"/>
        <end position="989"/>
    </location>
</feature>
<dbReference type="Ensembl" id="ENSLACT00000016667.1">
    <property type="protein sequence ID" value="ENSLACP00000016553.1"/>
    <property type="gene ID" value="ENSLACG00000014586.1"/>
</dbReference>
<feature type="region of interest" description="Disordered" evidence="2">
    <location>
        <begin position="346"/>
        <end position="388"/>
    </location>
</feature>
<feature type="compositionally biased region" description="Polar residues" evidence="2">
    <location>
        <begin position="113"/>
        <end position="131"/>
    </location>
</feature>
<evidence type="ECO:0000259" key="4">
    <source>
        <dbReference type="PROSITE" id="PS50853"/>
    </source>
</evidence>
<dbReference type="InterPro" id="IPR003961">
    <property type="entry name" value="FN3_dom"/>
</dbReference>